<dbReference type="InterPro" id="IPR011009">
    <property type="entry name" value="Kinase-like_dom_sf"/>
</dbReference>
<reference evidence="3" key="1">
    <citation type="submission" date="2025-08" db="UniProtKB">
        <authorList>
            <consortium name="Ensembl"/>
        </authorList>
    </citation>
    <scope>IDENTIFICATION</scope>
</reference>
<evidence type="ECO:0000256" key="1">
    <source>
        <dbReference type="PROSITE-ProRule" id="PRU10141"/>
    </source>
</evidence>
<evidence type="ECO:0000313" key="4">
    <source>
        <dbReference type="Proteomes" id="UP000694409"/>
    </source>
</evidence>
<feature type="binding site" evidence="1">
    <location>
        <position position="40"/>
    </location>
    <ligand>
        <name>ATP</name>
        <dbReference type="ChEBI" id="CHEBI:30616"/>
    </ligand>
</feature>
<protein>
    <recommendedName>
        <fullName evidence="2">Protein kinase domain-containing protein</fullName>
    </recommendedName>
</protein>
<dbReference type="GO" id="GO:0005524">
    <property type="term" value="F:ATP binding"/>
    <property type="evidence" value="ECO:0007669"/>
    <property type="project" value="UniProtKB-UniRule"/>
</dbReference>
<organism evidence="3 4">
    <name type="scientific">Serinus canaria</name>
    <name type="common">Island canary</name>
    <name type="synonym">Fringilla canaria</name>
    <dbReference type="NCBI Taxonomy" id="9135"/>
    <lineage>
        <taxon>Eukaryota</taxon>
        <taxon>Metazoa</taxon>
        <taxon>Chordata</taxon>
        <taxon>Craniata</taxon>
        <taxon>Vertebrata</taxon>
        <taxon>Euteleostomi</taxon>
        <taxon>Archelosauria</taxon>
        <taxon>Archosauria</taxon>
        <taxon>Dinosauria</taxon>
        <taxon>Saurischia</taxon>
        <taxon>Theropoda</taxon>
        <taxon>Coelurosauria</taxon>
        <taxon>Aves</taxon>
        <taxon>Neognathae</taxon>
        <taxon>Neoaves</taxon>
        <taxon>Telluraves</taxon>
        <taxon>Australaves</taxon>
        <taxon>Passeriformes</taxon>
        <taxon>Passeroidea</taxon>
        <taxon>Fringillidae</taxon>
        <taxon>Carduelinae</taxon>
        <taxon>Serinus</taxon>
    </lineage>
</organism>
<dbReference type="PROSITE" id="PS00107">
    <property type="entry name" value="PROTEIN_KINASE_ATP"/>
    <property type="match status" value="1"/>
</dbReference>
<dbReference type="GO" id="GO:0004672">
    <property type="term" value="F:protein kinase activity"/>
    <property type="evidence" value="ECO:0007669"/>
    <property type="project" value="InterPro"/>
</dbReference>
<dbReference type="GeneTree" id="ENSGT01110000267832"/>
<dbReference type="Ensembl" id="ENSSCAT00000002291.1">
    <property type="protein sequence ID" value="ENSSCAP00000001957.1"/>
    <property type="gene ID" value="ENSSCAG00000001702.1"/>
</dbReference>
<proteinExistence type="predicted"/>
<keyword evidence="1" id="KW-0547">Nucleotide-binding</keyword>
<keyword evidence="1" id="KW-0067">ATP-binding</keyword>
<dbReference type="InterPro" id="IPR000719">
    <property type="entry name" value="Prot_kinase_dom"/>
</dbReference>
<keyword evidence="4" id="KW-1185">Reference proteome</keyword>
<evidence type="ECO:0000259" key="2">
    <source>
        <dbReference type="PROSITE" id="PS50011"/>
    </source>
</evidence>
<sequence>LGNPAIPAQDYELIQRVGSGTYGDVYKARNLHTGELAAVKIIKLEPGKFYILSCIFESHFHFFHVFIFTHCEFLDKRSVWGWFLFLCSFSG</sequence>
<accession>A0A8C9MEH5</accession>
<dbReference type="SUPFAM" id="SSF56112">
    <property type="entry name" value="Protein kinase-like (PK-like)"/>
    <property type="match status" value="1"/>
</dbReference>
<dbReference type="Proteomes" id="UP000694409">
    <property type="component" value="Unassembled WGS sequence"/>
</dbReference>
<name>A0A8C9MEH5_SERCA</name>
<dbReference type="PROSITE" id="PS50011">
    <property type="entry name" value="PROTEIN_KINASE_DOM"/>
    <property type="match status" value="1"/>
</dbReference>
<evidence type="ECO:0000313" key="3">
    <source>
        <dbReference type="Ensembl" id="ENSSCAP00000001957.1"/>
    </source>
</evidence>
<dbReference type="OMA" id="SCIFESH"/>
<dbReference type="InterPro" id="IPR017441">
    <property type="entry name" value="Protein_kinase_ATP_BS"/>
</dbReference>
<reference evidence="3" key="2">
    <citation type="submission" date="2025-09" db="UniProtKB">
        <authorList>
            <consortium name="Ensembl"/>
        </authorList>
    </citation>
    <scope>IDENTIFICATION</scope>
</reference>
<dbReference type="AlphaFoldDB" id="A0A8C9MEH5"/>
<dbReference type="Gene3D" id="3.30.200.20">
    <property type="entry name" value="Phosphorylase Kinase, domain 1"/>
    <property type="match status" value="1"/>
</dbReference>
<feature type="domain" description="Protein kinase" evidence="2">
    <location>
        <begin position="11"/>
        <end position="91"/>
    </location>
</feature>